<sequence length="250" mass="29850">MDNSDGLLGIAGDRKFINAFYVYRKSKKDLKNIDNEDEIEREKIEYICCIYYLKALHHVFSKIHERSEGENKGCYLDYLRWNQNIIRAKLHFFKNIPHLQDMIRITEFENDFKLIFEENFQLTTEDKGIVNQYVHAYECVRRYDENEAGKKYKLALQHSGRLFINYVNILKTRGYTRKLDRDDVTFEDVQKVAKDLVTRLKDVDVNLKNSVQETFELFKDYREFDDGCATTNDELIVKALKLAHSRFIKR</sequence>
<dbReference type="Proteomes" id="UP000887576">
    <property type="component" value="Unplaced"/>
</dbReference>
<organism evidence="1 2">
    <name type="scientific">Panagrolaimus sp. JU765</name>
    <dbReference type="NCBI Taxonomy" id="591449"/>
    <lineage>
        <taxon>Eukaryota</taxon>
        <taxon>Metazoa</taxon>
        <taxon>Ecdysozoa</taxon>
        <taxon>Nematoda</taxon>
        <taxon>Chromadorea</taxon>
        <taxon>Rhabditida</taxon>
        <taxon>Tylenchina</taxon>
        <taxon>Panagrolaimomorpha</taxon>
        <taxon>Panagrolaimoidea</taxon>
        <taxon>Panagrolaimidae</taxon>
        <taxon>Panagrolaimus</taxon>
    </lineage>
</organism>
<evidence type="ECO:0000313" key="2">
    <source>
        <dbReference type="WBParaSite" id="JU765_v2.g15335.t1"/>
    </source>
</evidence>
<reference evidence="2" key="1">
    <citation type="submission" date="2022-11" db="UniProtKB">
        <authorList>
            <consortium name="WormBaseParasite"/>
        </authorList>
    </citation>
    <scope>IDENTIFICATION</scope>
</reference>
<dbReference type="WBParaSite" id="JU765_v2.g15335.t1">
    <property type="protein sequence ID" value="JU765_v2.g15335.t1"/>
    <property type="gene ID" value="JU765_v2.g15335"/>
</dbReference>
<protein>
    <submittedName>
        <fullName evidence="2">Uncharacterized protein</fullName>
    </submittedName>
</protein>
<proteinExistence type="predicted"/>
<evidence type="ECO:0000313" key="1">
    <source>
        <dbReference type="Proteomes" id="UP000887576"/>
    </source>
</evidence>
<name>A0AC34QDK7_9BILA</name>
<accession>A0AC34QDK7</accession>